<dbReference type="InterPro" id="IPR029068">
    <property type="entry name" value="Glyas_Bleomycin-R_OHBP_Dase"/>
</dbReference>
<dbReference type="RefSeq" id="WP_381481214.1">
    <property type="nucleotide sequence ID" value="NZ_JBHTLT010000099.1"/>
</dbReference>
<evidence type="ECO:0000313" key="2">
    <source>
        <dbReference type="EMBL" id="MFD1205899.1"/>
    </source>
</evidence>
<comment type="caution">
    <text evidence="2">The sequence shown here is derived from an EMBL/GenBank/DDBJ whole genome shotgun (WGS) entry which is preliminary data.</text>
</comment>
<keyword evidence="3" id="KW-1185">Reference proteome</keyword>
<sequence length="128" mass="14660">MVDRILYVEIPVKNIPFSLNWYSEVLQFQKVWHSMEEKLAQLNLPSGQMLFLSETSDNTNANFSKNGEEHSVIGFQTKDIDELYNTLKKSGATVEPLVIDPEGYRFLHFYDPDGNRLTALCDSIGDEI</sequence>
<dbReference type="CDD" id="cd06587">
    <property type="entry name" value="VOC"/>
    <property type="match status" value="1"/>
</dbReference>
<organism evidence="2 3">
    <name type="scientific">Sporosarcina contaminans</name>
    <dbReference type="NCBI Taxonomy" id="633403"/>
    <lineage>
        <taxon>Bacteria</taxon>
        <taxon>Bacillati</taxon>
        <taxon>Bacillota</taxon>
        <taxon>Bacilli</taxon>
        <taxon>Bacillales</taxon>
        <taxon>Caryophanaceae</taxon>
        <taxon>Sporosarcina</taxon>
    </lineage>
</organism>
<dbReference type="Proteomes" id="UP001597231">
    <property type="component" value="Unassembled WGS sequence"/>
</dbReference>
<evidence type="ECO:0000313" key="3">
    <source>
        <dbReference type="Proteomes" id="UP001597231"/>
    </source>
</evidence>
<dbReference type="EMBL" id="JBHTLT010000099">
    <property type="protein sequence ID" value="MFD1205899.1"/>
    <property type="molecule type" value="Genomic_DNA"/>
</dbReference>
<proteinExistence type="predicted"/>
<dbReference type="PROSITE" id="PS51819">
    <property type="entry name" value="VOC"/>
    <property type="match status" value="1"/>
</dbReference>
<gene>
    <name evidence="2" type="ORF">ACFQ38_12440</name>
</gene>
<evidence type="ECO:0000259" key="1">
    <source>
        <dbReference type="PROSITE" id="PS51819"/>
    </source>
</evidence>
<dbReference type="InterPro" id="IPR004360">
    <property type="entry name" value="Glyas_Fos-R_dOase_dom"/>
</dbReference>
<reference evidence="3" key="1">
    <citation type="journal article" date="2019" name="Int. J. Syst. Evol. Microbiol.">
        <title>The Global Catalogue of Microorganisms (GCM) 10K type strain sequencing project: providing services to taxonomists for standard genome sequencing and annotation.</title>
        <authorList>
            <consortium name="The Broad Institute Genomics Platform"/>
            <consortium name="The Broad Institute Genome Sequencing Center for Infectious Disease"/>
            <person name="Wu L."/>
            <person name="Ma J."/>
        </authorList>
    </citation>
    <scope>NUCLEOTIDE SEQUENCE [LARGE SCALE GENOMIC DNA]</scope>
    <source>
        <strain evidence="3">CCUG 53915</strain>
    </source>
</reference>
<accession>A0ABW3U115</accession>
<name>A0ABW3U115_9BACL</name>
<dbReference type="InterPro" id="IPR037523">
    <property type="entry name" value="VOC_core"/>
</dbReference>
<dbReference type="Pfam" id="PF00903">
    <property type="entry name" value="Glyoxalase"/>
    <property type="match status" value="1"/>
</dbReference>
<feature type="domain" description="VOC" evidence="1">
    <location>
        <begin position="4"/>
        <end position="122"/>
    </location>
</feature>
<dbReference type="Gene3D" id="3.10.180.10">
    <property type="entry name" value="2,3-Dihydroxybiphenyl 1,2-Dioxygenase, domain 1"/>
    <property type="match status" value="1"/>
</dbReference>
<protein>
    <submittedName>
        <fullName evidence="2">VOC family protein</fullName>
    </submittedName>
</protein>
<dbReference type="SUPFAM" id="SSF54593">
    <property type="entry name" value="Glyoxalase/Bleomycin resistance protein/Dihydroxybiphenyl dioxygenase"/>
    <property type="match status" value="1"/>
</dbReference>